<name>A0A806JZR0_9BACT</name>
<keyword evidence="1 6" id="KW-0328">Glycosyltransferase</keyword>
<dbReference type="Gene3D" id="2.70.98.40">
    <property type="entry name" value="Glycoside hydrolase, family 65, N-terminal domain"/>
    <property type="match status" value="1"/>
</dbReference>
<dbReference type="PANTHER" id="PTHR37469">
    <property type="entry name" value="CELLOBIONIC ACID PHOSPHORYLASE-RELATED"/>
    <property type="match status" value="1"/>
</dbReference>
<dbReference type="EC" id="2.4.1.-" evidence="6"/>
<protein>
    <submittedName>
        <fullName evidence="6">Chitobiose phosphorylase</fullName>
        <ecNumber evidence="6">2.4.1.-</ecNumber>
    </submittedName>
</protein>
<dbReference type="Pfam" id="PF06165">
    <property type="entry name" value="GH94_b-supersand"/>
    <property type="match status" value="1"/>
</dbReference>
<evidence type="ECO:0000256" key="2">
    <source>
        <dbReference type="ARBA" id="ARBA00022679"/>
    </source>
</evidence>
<evidence type="ECO:0000259" key="4">
    <source>
        <dbReference type="Pfam" id="PF06165"/>
    </source>
</evidence>
<proteinExistence type="predicted"/>
<evidence type="ECO:0000256" key="3">
    <source>
        <dbReference type="SAM" id="MobiDB-lite"/>
    </source>
</evidence>
<dbReference type="SUPFAM" id="SSF48208">
    <property type="entry name" value="Six-hairpin glycosidases"/>
    <property type="match status" value="1"/>
</dbReference>
<reference evidence="6" key="1">
    <citation type="submission" date="2012-03" db="EMBL/GenBank/DDBJ databases">
        <title>Functional metagenomics reveals considerable lignocellulase gene clusters in the gut microbiome of a wood-feeding higher termite.</title>
        <authorList>
            <person name="Liu N."/>
        </authorList>
    </citation>
    <scope>NUCLEOTIDE SEQUENCE</scope>
</reference>
<dbReference type="Gene3D" id="1.50.10.10">
    <property type="match status" value="1"/>
</dbReference>
<feature type="domain" description="Glycosyl hydrolase 94 catalytic" evidence="5">
    <location>
        <begin position="100"/>
        <end position="518"/>
    </location>
</feature>
<feature type="compositionally biased region" description="Basic and acidic residues" evidence="3">
    <location>
        <begin position="197"/>
        <end position="214"/>
    </location>
</feature>
<dbReference type="GO" id="GO:0030246">
    <property type="term" value="F:carbohydrate binding"/>
    <property type="evidence" value="ECO:0007669"/>
    <property type="project" value="InterPro"/>
</dbReference>
<dbReference type="SUPFAM" id="SSF74650">
    <property type="entry name" value="Galactose mutarotase-like"/>
    <property type="match status" value="1"/>
</dbReference>
<dbReference type="EMBL" id="JQ844207">
    <property type="protein sequence ID" value="AGS52766.1"/>
    <property type="molecule type" value="Genomic_DNA"/>
</dbReference>
<organism evidence="6">
    <name type="scientific">uncultured bacterium contig00091</name>
    <dbReference type="NCBI Taxonomy" id="1181562"/>
    <lineage>
        <taxon>Bacteria</taxon>
        <taxon>environmental samples</taxon>
    </lineage>
</organism>
<dbReference type="InterPro" id="IPR037018">
    <property type="entry name" value="GH65_N"/>
</dbReference>
<dbReference type="InterPro" id="IPR033432">
    <property type="entry name" value="GH94_catalytic"/>
</dbReference>
<dbReference type="AlphaFoldDB" id="A0A806JZR0"/>
<dbReference type="InterPro" id="IPR012341">
    <property type="entry name" value="6hp_glycosidase-like_sf"/>
</dbReference>
<dbReference type="Gene3D" id="2.60.420.10">
    <property type="entry name" value="Maltose phosphorylase, domain 3"/>
    <property type="match status" value="1"/>
</dbReference>
<dbReference type="InterPro" id="IPR010383">
    <property type="entry name" value="Glyco_hydrolase_94_b-supersand"/>
</dbReference>
<feature type="domain" description="Glycosyl hydrolase 94 supersandwich" evidence="4">
    <location>
        <begin position="2"/>
        <end position="86"/>
    </location>
</feature>
<evidence type="ECO:0000313" key="6">
    <source>
        <dbReference type="EMBL" id="AGS52766.1"/>
    </source>
</evidence>
<accession>A0A806JZR0</accession>
<dbReference type="GO" id="GO:0016757">
    <property type="term" value="F:glycosyltransferase activity"/>
    <property type="evidence" value="ECO:0007669"/>
    <property type="project" value="UniProtKB-KW"/>
</dbReference>
<dbReference type="InterPro" id="IPR008928">
    <property type="entry name" value="6-hairpin_glycosidase_sf"/>
</dbReference>
<dbReference type="Pfam" id="PF17167">
    <property type="entry name" value="Glyco_hydro_94"/>
    <property type="match status" value="1"/>
</dbReference>
<dbReference type="GO" id="GO:0005975">
    <property type="term" value="P:carbohydrate metabolic process"/>
    <property type="evidence" value="ECO:0007669"/>
    <property type="project" value="InterPro"/>
</dbReference>
<evidence type="ECO:0000256" key="1">
    <source>
        <dbReference type="ARBA" id="ARBA00022676"/>
    </source>
</evidence>
<sequence>MFALAGAKVSAYCGDRAAFLGKYRDYGNPLSVEKGKLDGTLNYNLNPCGALQTTLELAPGKSAEFVFILGQKREAQAKEIIARYENVAITEKEIAELKKYWHSKLENLKVDTPDDNFNNMINTWNAYQCFITFVWSRAASLVYSGLRNGYGYRDTVQDIQGIIHLDPEMALEKIKFMISAQVNHGGALPLVKYSHNPGKEDKPEDESYRRDTGHPSYRADDALWLFPTVWKYIAETGNTKLLDEVIPYADSGQDTLFNHLKKAIDFSLNNLGIHGLPAGLHADWNDCLRLGAKGVSVFVALQLYYGFEIMIRFAKFKKDSATEKEMNDLKVHFGKIIEERCWDKDRFIRGITENDVVVGKGGDPEASLWLNPQSWAVISGYADEARGKQILDLVHKELNTKYGARLMSPAYRKHAFDGALALLFNPSTKENGGIFLQTQGWIILAEALLGRGGRAMEYYLESCPAAQNEIADTRLMEPYAYSQFTESVDSPFEGRSHVHWLTGTASTVMVGCVEGILGLRPDLEGLRLSPAVPASWKSFTIEKCFRGSKLKIKVNNPDGRESGCKKLTVNGAAMEGNYIPAGVLKAENEIVLEM</sequence>
<dbReference type="PANTHER" id="PTHR37469:SF3">
    <property type="entry name" value="PUTATIVE-RELATED"/>
    <property type="match status" value="1"/>
</dbReference>
<dbReference type="InterPro" id="IPR052047">
    <property type="entry name" value="GH94_Enzymes"/>
</dbReference>
<evidence type="ECO:0000259" key="5">
    <source>
        <dbReference type="Pfam" id="PF17167"/>
    </source>
</evidence>
<feature type="region of interest" description="Disordered" evidence="3">
    <location>
        <begin position="193"/>
        <end position="214"/>
    </location>
</feature>
<dbReference type="InterPro" id="IPR011013">
    <property type="entry name" value="Gal_mutarotase_sf_dom"/>
</dbReference>
<keyword evidence="2 6" id="KW-0808">Transferase</keyword>